<name>L0KZI7_METHD</name>
<reference evidence="4" key="1">
    <citation type="submission" date="2012-02" db="EMBL/GenBank/DDBJ databases">
        <title>Complete sequence of chromosome of Methanomethylovorans hollandica DSM 15978.</title>
        <authorList>
            <person name="Lucas S."/>
            <person name="Copeland A."/>
            <person name="Lapidus A."/>
            <person name="Glavina del Rio T."/>
            <person name="Dalin E."/>
            <person name="Tice H."/>
            <person name="Bruce D."/>
            <person name="Goodwin L."/>
            <person name="Pitluck S."/>
            <person name="Peters L."/>
            <person name="Mikhailova N."/>
            <person name="Held B."/>
            <person name="Kyrpides N."/>
            <person name="Mavromatis K."/>
            <person name="Ivanova N."/>
            <person name="Brettin T."/>
            <person name="Detter J.C."/>
            <person name="Han C."/>
            <person name="Larimer F."/>
            <person name="Land M."/>
            <person name="Hauser L."/>
            <person name="Markowitz V."/>
            <person name="Cheng J.-F."/>
            <person name="Hugenholtz P."/>
            <person name="Woyke T."/>
            <person name="Wu D."/>
            <person name="Spring S."/>
            <person name="Schroeder M."/>
            <person name="Brambilla E."/>
            <person name="Klenk H.-P."/>
            <person name="Eisen J.A."/>
        </authorList>
    </citation>
    <scope>NUCLEOTIDE SEQUENCE [LARGE SCALE GENOMIC DNA]</scope>
    <source>
        <strain evidence="4">DSM 15978 / NBRC 107637 / DMS1</strain>
    </source>
</reference>
<protein>
    <submittedName>
        <fullName evidence="3">Glycosyltransferase</fullName>
    </submittedName>
</protein>
<gene>
    <name evidence="3" type="ordered locus">Metho_1290</name>
</gene>
<sequence>MLEIKSGGPEALLNKKTALSSNGDKEKIPYKIAFVVQRYGLEINGGAEYLCREVAEHLSKYFDINVITTCAIDYVTWKNEYDAGETCINGVSVKRFPVDFPRDLKRFNKCSEKVLCKVHSFDEETEWMKLQGPYSTELFKFIGDSKDDYDLFFFFTYLYCTTFFGLPLVADKAILVPAAHDEPPVYLSIFNETFHIPRAIMYNTKEEKDFVIRHFGNGHVPYDIAGSGVSLSEEAHSSNSPKEIIKEDFITYMGRIDESKGCGELFDFFRRYKKEKPSSIKLVVLGKAVMKIPSHPDIIYLGFVSEEEKYNILKNSKILIMPSKYESLSMVLLEAWYCWKPVLVNGQCDVLKGQCIRSNAGLWYENYDEFSACLNLLLADEHLRDQLGDKGRQFVDMHYSWETIEKKYLNLIERVI</sequence>
<dbReference type="GeneID" id="14407099"/>
<dbReference type="Gene3D" id="3.40.50.2000">
    <property type="entry name" value="Glycogen Phosphorylase B"/>
    <property type="match status" value="1"/>
</dbReference>
<accession>L0KZI7</accession>
<dbReference type="Pfam" id="PF00534">
    <property type="entry name" value="Glycos_transf_1"/>
    <property type="match status" value="1"/>
</dbReference>
<evidence type="ECO:0000256" key="1">
    <source>
        <dbReference type="ARBA" id="ARBA00022679"/>
    </source>
</evidence>
<evidence type="ECO:0000259" key="2">
    <source>
        <dbReference type="Pfam" id="PF00534"/>
    </source>
</evidence>
<dbReference type="Proteomes" id="UP000010866">
    <property type="component" value="Chromosome"/>
</dbReference>
<dbReference type="STRING" id="867904.Metho_1290"/>
<keyword evidence="4" id="KW-1185">Reference proteome</keyword>
<organism evidence="3 4">
    <name type="scientific">Methanomethylovorans hollandica (strain DSM 15978 / NBRC 107637 / DMS1)</name>
    <dbReference type="NCBI Taxonomy" id="867904"/>
    <lineage>
        <taxon>Archaea</taxon>
        <taxon>Methanobacteriati</taxon>
        <taxon>Methanobacteriota</taxon>
        <taxon>Stenosarchaea group</taxon>
        <taxon>Methanomicrobia</taxon>
        <taxon>Methanosarcinales</taxon>
        <taxon>Methanosarcinaceae</taxon>
        <taxon>Methanomethylovorans</taxon>
    </lineage>
</organism>
<dbReference type="EMBL" id="CP003362">
    <property type="protein sequence ID" value="AGB49513.1"/>
    <property type="molecule type" value="Genomic_DNA"/>
</dbReference>
<proteinExistence type="predicted"/>
<dbReference type="InterPro" id="IPR001296">
    <property type="entry name" value="Glyco_trans_1"/>
</dbReference>
<keyword evidence="1 3" id="KW-0808">Transferase</keyword>
<feature type="domain" description="Glycosyl transferase family 1" evidence="2">
    <location>
        <begin position="246"/>
        <end position="393"/>
    </location>
</feature>
<dbReference type="PANTHER" id="PTHR46401:SF2">
    <property type="entry name" value="GLYCOSYLTRANSFERASE WBBK-RELATED"/>
    <property type="match status" value="1"/>
</dbReference>
<dbReference type="PANTHER" id="PTHR46401">
    <property type="entry name" value="GLYCOSYLTRANSFERASE WBBK-RELATED"/>
    <property type="match status" value="1"/>
</dbReference>
<dbReference type="RefSeq" id="WP_015324679.1">
    <property type="nucleotide sequence ID" value="NC_019977.1"/>
</dbReference>
<dbReference type="KEGG" id="mhz:Metho_1290"/>
<evidence type="ECO:0000313" key="4">
    <source>
        <dbReference type="Proteomes" id="UP000010866"/>
    </source>
</evidence>
<evidence type="ECO:0000313" key="3">
    <source>
        <dbReference type="EMBL" id="AGB49513.1"/>
    </source>
</evidence>
<dbReference type="HOGENOM" id="CLU_031620_0_0_2"/>
<dbReference type="CDD" id="cd03801">
    <property type="entry name" value="GT4_PimA-like"/>
    <property type="match status" value="1"/>
</dbReference>
<dbReference type="SUPFAM" id="SSF53756">
    <property type="entry name" value="UDP-Glycosyltransferase/glycogen phosphorylase"/>
    <property type="match status" value="1"/>
</dbReference>
<dbReference type="GO" id="GO:0016757">
    <property type="term" value="F:glycosyltransferase activity"/>
    <property type="evidence" value="ECO:0007669"/>
    <property type="project" value="InterPro"/>
</dbReference>
<dbReference type="AlphaFoldDB" id="L0KZI7"/>